<dbReference type="InParanoid" id="A0A1Y2M8W3"/>
<dbReference type="SUPFAM" id="SSF47571">
    <property type="entry name" value="Cloroperoxidase"/>
    <property type="match status" value="1"/>
</dbReference>
<evidence type="ECO:0000256" key="4">
    <source>
        <dbReference type="ARBA" id="ARBA00022723"/>
    </source>
</evidence>
<dbReference type="GO" id="GO:0004601">
    <property type="term" value="F:peroxidase activity"/>
    <property type="evidence" value="ECO:0007669"/>
    <property type="project" value="UniProtKB-KW"/>
</dbReference>
<organism evidence="10 11">
    <name type="scientific">Epicoccum nigrum</name>
    <name type="common">Soil fungus</name>
    <name type="synonym">Epicoccum purpurascens</name>
    <dbReference type="NCBI Taxonomy" id="105696"/>
    <lineage>
        <taxon>Eukaryota</taxon>
        <taxon>Fungi</taxon>
        <taxon>Dikarya</taxon>
        <taxon>Ascomycota</taxon>
        <taxon>Pezizomycotina</taxon>
        <taxon>Dothideomycetes</taxon>
        <taxon>Pleosporomycetidae</taxon>
        <taxon>Pleosporales</taxon>
        <taxon>Pleosporineae</taxon>
        <taxon>Didymellaceae</taxon>
        <taxon>Epicoccum</taxon>
    </lineage>
</organism>
<dbReference type="OMA" id="HNRFEVD"/>
<reference evidence="10 11" key="1">
    <citation type="journal article" date="2017" name="Genome Announc.">
        <title>Genome sequence of the saprophytic ascomycete Epicoccum nigrum ICMP 19927 strain isolated from New Zealand.</title>
        <authorList>
            <person name="Fokin M."/>
            <person name="Fleetwood D."/>
            <person name="Weir B.S."/>
            <person name="Villas-Boas S.G."/>
        </authorList>
    </citation>
    <scope>NUCLEOTIDE SEQUENCE [LARGE SCALE GENOMIC DNA]</scope>
    <source>
        <strain evidence="10 11">ICMP 19927</strain>
    </source>
</reference>
<evidence type="ECO:0000313" key="10">
    <source>
        <dbReference type="EMBL" id="OSS52535.1"/>
    </source>
</evidence>
<keyword evidence="8" id="KW-0732">Signal</keyword>
<evidence type="ECO:0000313" key="11">
    <source>
        <dbReference type="Proteomes" id="UP000193240"/>
    </source>
</evidence>
<dbReference type="GO" id="GO:0046872">
    <property type="term" value="F:metal ion binding"/>
    <property type="evidence" value="ECO:0007669"/>
    <property type="project" value="UniProtKB-KW"/>
</dbReference>
<dbReference type="AlphaFoldDB" id="A0A1Y2M8W3"/>
<keyword evidence="11" id="KW-1185">Reference proteome</keyword>
<dbReference type="PANTHER" id="PTHR33577:SF1">
    <property type="entry name" value="HEME HALOPEROXIDASE FAMILY PROFILE DOMAIN-CONTAINING PROTEIN"/>
    <property type="match status" value="1"/>
</dbReference>
<feature type="domain" description="Heme haloperoxidase family profile" evidence="9">
    <location>
        <begin position="81"/>
        <end position="330"/>
    </location>
</feature>
<dbReference type="Gene3D" id="1.10.489.10">
    <property type="entry name" value="Chloroperoxidase-like"/>
    <property type="match status" value="1"/>
</dbReference>
<dbReference type="Pfam" id="PF01328">
    <property type="entry name" value="Peroxidase_2"/>
    <property type="match status" value="1"/>
</dbReference>
<name>A0A1Y2M8W3_EPING</name>
<evidence type="ECO:0000256" key="5">
    <source>
        <dbReference type="ARBA" id="ARBA00023002"/>
    </source>
</evidence>
<protein>
    <recommendedName>
        <fullName evidence="9">Heme haloperoxidase family profile domain-containing protein</fullName>
    </recommendedName>
</protein>
<feature type="signal peptide" evidence="8">
    <location>
        <begin position="1"/>
        <end position="18"/>
    </location>
</feature>
<keyword evidence="5" id="KW-0560">Oxidoreductase</keyword>
<dbReference type="PANTHER" id="PTHR33577">
    <property type="entry name" value="STERIGMATOCYSTIN BIOSYNTHESIS PEROXIDASE STCC-RELATED"/>
    <property type="match status" value="1"/>
</dbReference>
<evidence type="ECO:0000256" key="3">
    <source>
        <dbReference type="ARBA" id="ARBA00022617"/>
    </source>
</evidence>
<evidence type="ECO:0000259" key="9">
    <source>
        <dbReference type="PROSITE" id="PS51405"/>
    </source>
</evidence>
<dbReference type="InterPro" id="IPR000028">
    <property type="entry name" value="Chloroperoxidase"/>
</dbReference>
<keyword evidence="2" id="KW-0575">Peroxidase</keyword>
<gene>
    <name evidence="10" type="ORF">B5807_03023</name>
</gene>
<dbReference type="PROSITE" id="PS51405">
    <property type="entry name" value="HEME_HALOPEROXIDASE"/>
    <property type="match status" value="1"/>
</dbReference>
<keyword evidence="3" id="KW-0349">Heme</keyword>
<dbReference type="Proteomes" id="UP000193240">
    <property type="component" value="Unassembled WGS sequence"/>
</dbReference>
<proteinExistence type="inferred from homology"/>
<comment type="similarity">
    <text evidence="7">Belongs to the chloroperoxidase family.</text>
</comment>
<dbReference type="InterPro" id="IPR036851">
    <property type="entry name" value="Chloroperoxidase-like_sf"/>
</dbReference>
<feature type="chain" id="PRO_5012486056" description="Heme haloperoxidase family profile domain-containing protein" evidence="8">
    <location>
        <begin position="19"/>
        <end position="443"/>
    </location>
</feature>
<evidence type="ECO:0000256" key="7">
    <source>
        <dbReference type="ARBA" id="ARBA00025795"/>
    </source>
</evidence>
<sequence>MKASIFCSATLFTWATLAFPSNILQGDIKANLLKGSDISPDTLAEITALSEKIARDLEIKSQGGHVKRAFNAEAQRISITGDHKYIKPGSNDLRGACPGLNVMANHGYLPRNGMASITQLTAASTEVFGMSLDLSAFLSTYAALVAGDLTTVSIGGKPKSNGLLVGLTSSLGLLGEPMGLSRSHNRFEVDGSPTRGDLYTTGDVDSLRLELFEELMAMPLGPNGIDSDVMTAFRLKRVRHSIATNGHYFAGPLTFFALNPATYLFTYRLLANHTAENPEGYLNAETLMSFQGVTKNSAGKYEWAPGREKIPENWYRRVIGDEYSIAAFTAEAVGTELANPELIRLGGNTGSPNSFTGVDVDHLTGNVLNAQNLLEGNNLMCLALTAALQGTPDLLGGLVGNVLLAVQKLAGVLEPVFAALNCPEITKYDSTVFKAFPGAGSAL</sequence>
<evidence type="ECO:0000256" key="1">
    <source>
        <dbReference type="ARBA" id="ARBA00001970"/>
    </source>
</evidence>
<keyword evidence="4" id="KW-0479">Metal-binding</keyword>
<comment type="cofactor">
    <cofactor evidence="1">
        <name>heme b</name>
        <dbReference type="ChEBI" id="CHEBI:60344"/>
    </cofactor>
</comment>
<evidence type="ECO:0000256" key="2">
    <source>
        <dbReference type="ARBA" id="ARBA00022559"/>
    </source>
</evidence>
<dbReference type="EMBL" id="KZ107839">
    <property type="protein sequence ID" value="OSS52535.1"/>
    <property type="molecule type" value="Genomic_DNA"/>
</dbReference>
<evidence type="ECO:0000256" key="8">
    <source>
        <dbReference type="SAM" id="SignalP"/>
    </source>
</evidence>
<evidence type="ECO:0000256" key="6">
    <source>
        <dbReference type="ARBA" id="ARBA00023004"/>
    </source>
</evidence>
<keyword evidence="6" id="KW-0408">Iron</keyword>
<accession>A0A1Y2M8W3</accession>